<feature type="region of interest" description="Disordered" evidence="1">
    <location>
        <begin position="26"/>
        <end position="54"/>
    </location>
</feature>
<keyword evidence="3" id="KW-1185">Reference proteome</keyword>
<dbReference type="AlphaFoldDB" id="A0A841Q029"/>
<dbReference type="InterPro" id="IPR046720">
    <property type="entry name" value="DUF6612"/>
</dbReference>
<protein>
    <submittedName>
        <fullName evidence="2">Uncharacterized protein</fullName>
    </submittedName>
</protein>
<dbReference type="EMBL" id="JACHHJ010000003">
    <property type="protein sequence ID" value="MBB6450365.1"/>
    <property type="molecule type" value="Genomic_DNA"/>
</dbReference>
<gene>
    <name evidence="2" type="ORF">HNR44_002348</name>
</gene>
<organism evidence="2 3">
    <name type="scientific">Geomicrobium halophilum</name>
    <dbReference type="NCBI Taxonomy" id="549000"/>
    <lineage>
        <taxon>Bacteria</taxon>
        <taxon>Bacillati</taxon>
        <taxon>Bacillota</taxon>
        <taxon>Bacilli</taxon>
        <taxon>Bacillales</taxon>
        <taxon>Geomicrobium</taxon>
    </lineage>
</organism>
<dbReference type="PROSITE" id="PS51257">
    <property type="entry name" value="PROKAR_LIPOPROTEIN"/>
    <property type="match status" value="1"/>
</dbReference>
<evidence type="ECO:0000313" key="2">
    <source>
        <dbReference type="EMBL" id="MBB6450365.1"/>
    </source>
</evidence>
<evidence type="ECO:0000313" key="3">
    <source>
        <dbReference type="Proteomes" id="UP000568839"/>
    </source>
</evidence>
<name>A0A841Q029_9BACL</name>
<proteinExistence type="predicted"/>
<dbReference type="Proteomes" id="UP000568839">
    <property type="component" value="Unassembled WGS sequence"/>
</dbReference>
<accession>A0A841Q029</accession>
<comment type="caution">
    <text evidence="2">The sequence shown here is derived from an EMBL/GenBank/DDBJ whole genome shotgun (WGS) entry which is preliminary data.</text>
</comment>
<evidence type="ECO:0000256" key="1">
    <source>
        <dbReference type="SAM" id="MobiDB-lite"/>
    </source>
</evidence>
<dbReference type="RefSeq" id="WP_184404414.1">
    <property type="nucleotide sequence ID" value="NZ_JACHHJ010000003.1"/>
</dbReference>
<dbReference type="Pfam" id="PF20316">
    <property type="entry name" value="DUF6612"/>
    <property type="match status" value="1"/>
</dbReference>
<sequence length="309" mass="35359">MKFKYCFPLLYVTLLLCACNGQQQPEEEAGNIPADNDNGEQHEEIGDSETEGDPGAEEILERSVEAMSEVYSFALRMETIQEVHFNGGGFRTKTESENEVTTEPFAYYEDTTMVDEDNDEEIHMETYFTEEGFFTHVDEWVKFPADVESDIRGLSEYQQNPEQYLEMLTTQLDTDSLEIEENEDHYTITVRGHDEGMLEVAMSIMENHDNGMGMIIDDIMSVVDVNEVIYEIVIDKETHYYQEFNANVDMNIEVEEGESVTSQQIISTTYESFNEINEITVPEEVIEDAEEINVEQELDPEPGAGAEEE</sequence>
<reference evidence="2 3" key="1">
    <citation type="submission" date="2020-08" db="EMBL/GenBank/DDBJ databases">
        <title>Genomic Encyclopedia of Type Strains, Phase IV (KMG-IV): sequencing the most valuable type-strain genomes for metagenomic binning, comparative biology and taxonomic classification.</title>
        <authorList>
            <person name="Goeker M."/>
        </authorList>
    </citation>
    <scope>NUCLEOTIDE SEQUENCE [LARGE SCALE GENOMIC DNA]</scope>
    <source>
        <strain evidence="2 3">DSM 21769</strain>
    </source>
</reference>